<evidence type="ECO:0000256" key="1">
    <source>
        <dbReference type="ARBA" id="ARBA00022630"/>
    </source>
</evidence>
<evidence type="ECO:0000313" key="6">
    <source>
        <dbReference type="EMBL" id="KAJ3575505.1"/>
    </source>
</evidence>
<gene>
    <name evidence="6" type="ORF">NP233_g1044</name>
</gene>
<protein>
    <recommendedName>
        <fullName evidence="5">FAD-binding domain-containing protein</fullName>
    </recommendedName>
</protein>
<dbReference type="SUPFAM" id="SSF51905">
    <property type="entry name" value="FAD/NAD(P)-binding domain"/>
    <property type="match status" value="1"/>
</dbReference>
<evidence type="ECO:0000256" key="3">
    <source>
        <dbReference type="ARBA" id="ARBA00023002"/>
    </source>
</evidence>
<dbReference type="Pfam" id="PF01494">
    <property type="entry name" value="FAD_binding_3"/>
    <property type="match status" value="2"/>
</dbReference>
<dbReference type="GO" id="GO:0071949">
    <property type="term" value="F:FAD binding"/>
    <property type="evidence" value="ECO:0007669"/>
    <property type="project" value="InterPro"/>
</dbReference>
<dbReference type="InterPro" id="IPR036188">
    <property type="entry name" value="FAD/NAD-bd_sf"/>
</dbReference>
<comment type="caution">
    <text evidence="6">The sequence shown here is derived from an EMBL/GenBank/DDBJ whole genome shotgun (WGS) entry which is preliminary data.</text>
</comment>
<name>A0AAD5YZW8_9AGAR</name>
<dbReference type="PANTHER" id="PTHR46972">
    <property type="entry name" value="MONOOXYGENASE ASQM-RELATED"/>
    <property type="match status" value="1"/>
</dbReference>
<dbReference type="AlphaFoldDB" id="A0AAD5YZW8"/>
<evidence type="ECO:0000259" key="5">
    <source>
        <dbReference type="Pfam" id="PF01494"/>
    </source>
</evidence>
<dbReference type="EMBL" id="JANIEX010000035">
    <property type="protein sequence ID" value="KAJ3575505.1"/>
    <property type="molecule type" value="Genomic_DNA"/>
</dbReference>
<reference evidence="6" key="1">
    <citation type="submission" date="2022-07" db="EMBL/GenBank/DDBJ databases">
        <title>Genome Sequence of Leucocoprinus birnbaumii.</title>
        <authorList>
            <person name="Buettner E."/>
        </authorList>
    </citation>
    <scope>NUCLEOTIDE SEQUENCE</scope>
    <source>
        <strain evidence="6">VT141</strain>
    </source>
</reference>
<dbReference type="InterPro" id="IPR002938">
    <property type="entry name" value="FAD-bd"/>
</dbReference>
<keyword evidence="7" id="KW-1185">Reference proteome</keyword>
<proteinExistence type="predicted"/>
<keyword evidence="4" id="KW-0503">Monooxygenase</keyword>
<feature type="domain" description="FAD-binding" evidence="5">
    <location>
        <begin position="6"/>
        <end position="240"/>
    </location>
</feature>
<accession>A0AAD5YZW8</accession>
<keyword evidence="3" id="KW-0560">Oxidoreductase</keyword>
<evidence type="ECO:0000313" key="7">
    <source>
        <dbReference type="Proteomes" id="UP001213000"/>
    </source>
</evidence>
<dbReference type="GO" id="GO:0004497">
    <property type="term" value="F:monooxygenase activity"/>
    <property type="evidence" value="ECO:0007669"/>
    <property type="project" value="UniProtKB-KW"/>
</dbReference>
<evidence type="ECO:0000256" key="4">
    <source>
        <dbReference type="ARBA" id="ARBA00023033"/>
    </source>
</evidence>
<evidence type="ECO:0000256" key="2">
    <source>
        <dbReference type="ARBA" id="ARBA00022827"/>
    </source>
</evidence>
<sequence>MASPRIAIIGGGPGGLTLARLLKIHNIPFRLFELDESSTSRPQGGTLDIHGNSGQLALKAAGLFTEFEKYARREGEEFKILDEAGNMGWHDTGSDEPGMDRPEIDRRDLRKILLESLDEGMVNWGKKVIRVSEDPSSTPLIPQFTVELESGEKESGFELIVGADGAWSRVRPLLTDAKPFYSSVTSIEARISSIDTKYPELSARVGQGTCFQFGQPGVTIGSQRNSDGSIRTYAQFKADEDWVEKCGIDWSDVEGSKKALIDLKYPGLEALGKEFILKSERALIVRPLYMLPVDLKWDTRPGVALIGDAAHLMTPFAGIGVNLALADALDLSDAIRSHYEQNVDWTTALRKFEEKMLERAHAEAVDTLKNLNSFMSPTGYEDMVKFFKETIMGPQEGPDGEEA</sequence>
<feature type="domain" description="FAD-binding" evidence="5">
    <location>
        <begin position="303"/>
        <end position="340"/>
    </location>
</feature>
<dbReference type="PRINTS" id="PR00420">
    <property type="entry name" value="RNGMNOXGNASE"/>
</dbReference>
<dbReference type="Gene3D" id="3.50.50.60">
    <property type="entry name" value="FAD/NAD(P)-binding domain"/>
    <property type="match status" value="1"/>
</dbReference>
<dbReference type="Proteomes" id="UP001213000">
    <property type="component" value="Unassembled WGS sequence"/>
</dbReference>
<dbReference type="PANTHER" id="PTHR46972:SF1">
    <property type="entry name" value="FAD DEPENDENT OXIDOREDUCTASE DOMAIN-CONTAINING PROTEIN"/>
    <property type="match status" value="1"/>
</dbReference>
<keyword evidence="1" id="KW-0285">Flavoprotein</keyword>
<keyword evidence="2" id="KW-0274">FAD</keyword>
<organism evidence="6 7">
    <name type="scientific">Leucocoprinus birnbaumii</name>
    <dbReference type="NCBI Taxonomy" id="56174"/>
    <lineage>
        <taxon>Eukaryota</taxon>
        <taxon>Fungi</taxon>
        <taxon>Dikarya</taxon>
        <taxon>Basidiomycota</taxon>
        <taxon>Agaricomycotina</taxon>
        <taxon>Agaricomycetes</taxon>
        <taxon>Agaricomycetidae</taxon>
        <taxon>Agaricales</taxon>
        <taxon>Agaricineae</taxon>
        <taxon>Agaricaceae</taxon>
        <taxon>Leucocoprinus</taxon>
    </lineage>
</organism>